<dbReference type="InterPro" id="IPR058548">
    <property type="entry name" value="MlaB-like_STAS"/>
</dbReference>
<keyword evidence="3" id="KW-1185">Reference proteome</keyword>
<dbReference type="Proteomes" id="UP000321062">
    <property type="component" value="Chromosome"/>
</dbReference>
<dbReference type="AlphaFoldDB" id="A0A5B9DTB8"/>
<feature type="domain" description="MlaB-like STAS" evidence="1">
    <location>
        <begin position="25"/>
        <end position="102"/>
    </location>
</feature>
<organism evidence="2 3">
    <name type="scientific">Paradevosia tibetensis</name>
    <dbReference type="NCBI Taxonomy" id="1447062"/>
    <lineage>
        <taxon>Bacteria</taxon>
        <taxon>Pseudomonadati</taxon>
        <taxon>Pseudomonadota</taxon>
        <taxon>Alphaproteobacteria</taxon>
        <taxon>Hyphomicrobiales</taxon>
        <taxon>Devosiaceae</taxon>
        <taxon>Paradevosia</taxon>
    </lineage>
</organism>
<dbReference type="InterPro" id="IPR036513">
    <property type="entry name" value="STAS_dom_sf"/>
</dbReference>
<name>A0A5B9DTB8_9HYPH</name>
<dbReference type="EMBL" id="CP041690">
    <property type="protein sequence ID" value="QEE22302.1"/>
    <property type="molecule type" value="Genomic_DNA"/>
</dbReference>
<evidence type="ECO:0000313" key="3">
    <source>
        <dbReference type="Proteomes" id="UP000321062"/>
    </source>
</evidence>
<proteinExistence type="predicted"/>
<dbReference type="Gene3D" id="3.30.750.24">
    <property type="entry name" value="STAS domain"/>
    <property type="match status" value="1"/>
</dbReference>
<dbReference type="SUPFAM" id="SSF52091">
    <property type="entry name" value="SpoIIaa-like"/>
    <property type="match status" value="1"/>
</dbReference>
<gene>
    <name evidence="2" type="ORF">FNA67_20000</name>
</gene>
<dbReference type="OrthoDB" id="7949742at2"/>
<evidence type="ECO:0000259" key="1">
    <source>
        <dbReference type="Pfam" id="PF13466"/>
    </source>
</evidence>
<dbReference type="Pfam" id="PF13466">
    <property type="entry name" value="STAS_2"/>
    <property type="match status" value="1"/>
</dbReference>
<reference evidence="2 3" key="1">
    <citation type="journal article" date="2015" name="Int. J. Syst. Evol. Microbiol.">
        <title>Youhaiella tibetensis gen. nov., sp. nov., isolated from subsurface sediment.</title>
        <authorList>
            <person name="Wang Y.X."/>
            <person name="Huang F.Q."/>
            <person name="Nogi Y."/>
            <person name="Pang S.J."/>
            <person name="Wang P.K."/>
            <person name="Lv J."/>
        </authorList>
    </citation>
    <scope>NUCLEOTIDE SEQUENCE [LARGE SCALE GENOMIC DNA]</scope>
    <source>
        <strain evidence="3">fig4</strain>
    </source>
</reference>
<dbReference type="KEGG" id="yti:FNA67_20000"/>
<protein>
    <submittedName>
        <fullName evidence="2">STAS domain-containing protein</fullName>
    </submittedName>
</protein>
<evidence type="ECO:0000313" key="2">
    <source>
        <dbReference type="EMBL" id="QEE22302.1"/>
    </source>
</evidence>
<accession>A0A5B9DTB8</accession>
<sequence>MDTAGENSRSALGAKDMATAKAKNVALPAILDLDALEGVRDTLADAIEQGVTSVSGADVERISTNALFLLMSAAESARRNSTEFAVTDASPSMLAAIERLGLGESFAGLLKG</sequence>